<feature type="compositionally biased region" description="Basic residues" evidence="1">
    <location>
        <begin position="51"/>
        <end position="65"/>
    </location>
</feature>
<dbReference type="AlphaFoldDB" id="A0A9P5YIM7"/>
<gene>
    <name evidence="2" type="ORF">BDZ94DRAFT_1243712</name>
</gene>
<name>A0A9P5YIM7_9AGAR</name>
<evidence type="ECO:0000313" key="2">
    <source>
        <dbReference type="EMBL" id="KAF9469999.1"/>
    </source>
</evidence>
<protein>
    <submittedName>
        <fullName evidence="2">Uncharacterized protein</fullName>
    </submittedName>
</protein>
<reference evidence="2" key="1">
    <citation type="submission" date="2020-11" db="EMBL/GenBank/DDBJ databases">
        <authorList>
            <consortium name="DOE Joint Genome Institute"/>
            <person name="Ahrendt S."/>
            <person name="Riley R."/>
            <person name="Andreopoulos W."/>
            <person name="Labutti K."/>
            <person name="Pangilinan J."/>
            <person name="Ruiz-Duenas F.J."/>
            <person name="Barrasa J.M."/>
            <person name="Sanchez-Garcia M."/>
            <person name="Camarero S."/>
            <person name="Miyauchi S."/>
            <person name="Serrano A."/>
            <person name="Linde D."/>
            <person name="Babiker R."/>
            <person name="Drula E."/>
            <person name="Ayuso-Fernandez I."/>
            <person name="Pacheco R."/>
            <person name="Padilla G."/>
            <person name="Ferreira P."/>
            <person name="Barriuso J."/>
            <person name="Kellner H."/>
            <person name="Castanera R."/>
            <person name="Alfaro M."/>
            <person name="Ramirez L."/>
            <person name="Pisabarro A.G."/>
            <person name="Kuo A."/>
            <person name="Tritt A."/>
            <person name="Lipzen A."/>
            <person name="He G."/>
            <person name="Yan M."/>
            <person name="Ng V."/>
            <person name="Cullen D."/>
            <person name="Martin F."/>
            <person name="Rosso M.-N."/>
            <person name="Henrissat B."/>
            <person name="Hibbett D."/>
            <person name="Martinez A.T."/>
            <person name="Grigoriev I.V."/>
        </authorList>
    </citation>
    <scope>NUCLEOTIDE SEQUENCE</scope>
    <source>
        <strain evidence="2">CBS 247.69</strain>
    </source>
</reference>
<dbReference type="Proteomes" id="UP000807353">
    <property type="component" value="Unassembled WGS sequence"/>
</dbReference>
<organism evidence="2 3">
    <name type="scientific">Collybia nuda</name>
    <dbReference type="NCBI Taxonomy" id="64659"/>
    <lineage>
        <taxon>Eukaryota</taxon>
        <taxon>Fungi</taxon>
        <taxon>Dikarya</taxon>
        <taxon>Basidiomycota</taxon>
        <taxon>Agaricomycotina</taxon>
        <taxon>Agaricomycetes</taxon>
        <taxon>Agaricomycetidae</taxon>
        <taxon>Agaricales</taxon>
        <taxon>Tricholomatineae</taxon>
        <taxon>Clitocybaceae</taxon>
        <taxon>Collybia</taxon>
    </lineage>
</organism>
<evidence type="ECO:0000313" key="3">
    <source>
        <dbReference type="Proteomes" id="UP000807353"/>
    </source>
</evidence>
<dbReference type="OrthoDB" id="654211at2759"/>
<dbReference type="EMBL" id="MU150229">
    <property type="protein sequence ID" value="KAF9469999.1"/>
    <property type="molecule type" value="Genomic_DNA"/>
</dbReference>
<evidence type="ECO:0000256" key="1">
    <source>
        <dbReference type="SAM" id="MobiDB-lite"/>
    </source>
</evidence>
<comment type="caution">
    <text evidence="2">The sequence shown here is derived from an EMBL/GenBank/DDBJ whole genome shotgun (WGS) entry which is preliminary data.</text>
</comment>
<accession>A0A9P5YIM7</accession>
<proteinExistence type="predicted"/>
<sequence length="77" mass="8481">MKGCSFSFTRAKDAERHLKNTTIHDKGAGSSDSSKCCGFCGVVLSRPDARKRHERNGACGKRRSVRQLPRPYLSTPA</sequence>
<keyword evidence="3" id="KW-1185">Reference proteome</keyword>
<feature type="region of interest" description="Disordered" evidence="1">
    <location>
        <begin position="51"/>
        <end position="77"/>
    </location>
</feature>